<dbReference type="InterPro" id="IPR000237">
    <property type="entry name" value="GRIP_dom"/>
</dbReference>
<proteinExistence type="predicted"/>
<dbReference type="Proteomes" id="UP000812966">
    <property type="component" value="Unassembled WGS sequence"/>
</dbReference>
<dbReference type="Pfam" id="PF10375">
    <property type="entry name" value="GRAB"/>
    <property type="match status" value="1"/>
</dbReference>
<feature type="compositionally biased region" description="Acidic residues" evidence="5">
    <location>
        <begin position="194"/>
        <end position="222"/>
    </location>
</feature>
<dbReference type="GO" id="GO:0031267">
    <property type="term" value="F:small GTPase binding"/>
    <property type="evidence" value="ECO:0007669"/>
    <property type="project" value="TreeGrafter"/>
</dbReference>
<dbReference type="PANTHER" id="PTHR18921">
    <property type="entry name" value="MYOSIN HEAVY CHAIN - RELATED"/>
    <property type="match status" value="1"/>
</dbReference>
<evidence type="ECO:0000256" key="3">
    <source>
        <dbReference type="ARBA" id="ARBA00023054"/>
    </source>
</evidence>
<feature type="compositionally biased region" description="Basic and acidic residues" evidence="5">
    <location>
        <begin position="45"/>
        <end position="60"/>
    </location>
</feature>
<feature type="region of interest" description="Disordered" evidence="5">
    <location>
        <begin position="354"/>
        <end position="375"/>
    </location>
</feature>
<feature type="compositionally biased region" description="Basic residues" evidence="5">
    <location>
        <begin position="1"/>
        <end position="12"/>
    </location>
</feature>
<feature type="compositionally biased region" description="Basic and acidic residues" evidence="5">
    <location>
        <begin position="577"/>
        <end position="587"/>
    </location>
</feature>
<protein>
    <recommendedName>
        <fullName evidence="6">GRIP domain-containing protein</fullName>
    </recommendedName>
</protein>
<dbReference type="EMBL" id="JABELV010000064">
    <property type="protein sequence ID" value="KAG7539611.1"/>
    <property type="molecule type" value="Genomic_DNA"/>
</dbReference>
<gene>
    <name evidence="7" type="ORF">FFLO_03487</name>
</gene>
<feature type="region of interest" description="Disordered" evidence="5">
    <location>
        <begin position="1"/>
        <end position="230"/>
    </location>
</feature>
<name>A0A8K0JR01_9TREE</name>
<evidence type="ECO:0000313" key="8">
    <source>
        <dbReference type="Proteomes" id="UP000812966"/>
    </source>
</evidence>
<evidence type="ECO:0000313" key="7">
    <source>
        <dbReference type="EMBL" id="KAG7539611.1"/>
    </source>
</evidence>
<evidence type="ECO:0000259" key="6">
    <source>
        <dbReference type="PROSITE" id="PS50913"/>
    </source>
</evidence>
<evidence type="ECO:0000256" key="4">
    <source>
        <dbReference type="SAM" id="Coils"/>
    </source>
</evidence>
<feature type="coiled-coil region" evidence="4">
    <location>
        <begin position="432"/>
        <end position="459"/>
    </location>
</feature>
<feature type="compositionally biased region" description="Basic and acidic residues" evidence="5">
    <location>
        <begin position="172"/>
        <end position="193"/>
    </location>
</feature>
<evidence type="ECO:0000256" key="1">
    <source>
        <dbReference type="ARBA" id="ARBA00004555"/>
    </source>
</evidence>
<comment type="caution">
    <text evidence="7">The sequence shown here is derived from an EMBL/GenBank/DDBJ whole genome shotgun (WGS) entry which is preliminary data.</text>
</comment>
<dbReference type="GO" id="GO:0006888">
    <property type="term" value="P:endoplasmic reticulum to Golgi vesicle-mediated transport"/>
    <property type="evidence" value="ECO:0007669"/>
    <property type="project" value="TreeGrafter"/>
</dbReference>
<organism evidence="7 8">
    <name type="scientific">Filobasidium floriforme</name>
    <dbReference type="NCBI Taxonomy" id="5210"/>
    <lineage>
        <taxon>Eukaryota</taxon>
        <taxon>Fungi</taxon>
        <taxon>Dikarya</taxon>
        <taxon>Basidiomycota</taxon>
        <taxon>Agaricomycotina</taxon>
        <taxon>Tremellomycetes</taxon>
        <taxon>Filobasidiales</taxon>
        <taxon>Filobasidiaceae</taxon>
        <taxon>Filobasidium</taxon>
    </lineage>
</organism>
<keyword evidence="3 4" id="KW-0175">Coiled coil</keyword>
<accession>A0A8K0JR01</accession>
<feature type="compositionally biased region" description="Polar residues" evidence="5">
    <location>
        <begin position="657"/>
        <end position="669"/>
    </location>
</feature>
<feature type="region of interest" description="Disordered" evidence="5">
    <location>
        <begin position="551"/>
        <end position="590"/>
    </location>
</feature>
<evidence type="ECO:0000256" key="2">
    <source>
        <dbReference type="ARBA" id="ARBA00023034"/>
    </source>
</evidence>
<comment type="subcellular location">
    <subcellularLocation>
        <location evidence="1">Golgi apparatus</location>
    </subcellularLocation>
</comment>
<keyword evidence="2" id="KW-0333">Golgi apparatus</keyword>
<feature type="region of interest" description="Disordered" evidence="5">
    <location>
        <begin position="608"/>
        <end position="726"/>
    </location>
</feature>
<reference evidence="7" key="1">
    <citation type="submission" date="2020-04" db="EMBL/GenBank/DDBJ databases">
        <title>Analysis of mating type loci in Filobasidium floriforme.</title>
        <authorList>
            <person name="Nowrousian M."/>
        </authorList>
    </citation>
    <scope>NUCLEOTIDE SEQUENCE</scope>
    <source>
        <strain evidence="7">CBS 6242</strain>
    </source>
</reference>
<keyword evidence="8" id="KW-1185">Reference proteome</keyword>
<feature type="compositionally biased region" description="Low complexity" evidence="5">
    <location>
        <begin position="618"/>
        <end position="637"/>
    </location>
</feature>
<dbReference type="PROSITE" id="PS50913">
    <property type="entry name" value="GRIP"/>
    <property type="match status" value="1"/>
</dbReference>
<dbReference type="AlphaFoldDB" id="A0A8K0JR01"/>
<evidence type="ECO:0000256" key="5">
    <source>
        <dbReference type="SAM" id="MobiDB-lite"/>
    </source>
</evidence>
<dbReference type="GO" id="GO:0005794">
    <property type="term" value="C:Golgi apparatus"/>
    <property type="evidence" value="ECO:0007669"/>
    <property type="project" value="UniProtKB-SubCell"/>
</dbReference>
<dbReference type="InterPro" id="IPR019459">
    <property type="entry name" value="GRAB"/>
</dbReference>
<dbReference type="PANTHER" id="PTHR18921:SF2">
    <property type="entry name" value="THYROID RECEPTOR-INTERACTING PROTEIN 11"/>
    <property type="match status" value="1"/>
</dbReference>
<dbReference type="GO" id="GO:0007030">
    <property type="term" value="P:Golgi organization"/>
    <property type="evidence" value="ECO:0007669"/>
    <property type="project" value="TreeGrafter"/>
</dbReference>
<feature type="domain" description="GRIP" evidence="6">
    <location>
        <begin position="502"/>
        <end position="553"/>
    </location>
</feature>
<sequence length="726" mass="79434">MAKKPNAKRSKSGTKTPNREPGASRPASPEPQGKAGEEDEPQVEDQVKTDETTVEKKEVVEAEGAATVIGDRETGFSQQVEAANEEDELEKPIKVNGTAGHRADEEPTEVQARIEDTTTDSSPVEGTTKAVENDVGGIDTVTEAASSPAEGVVAESTGTGEREAQTDAQEDTVAHQEDKSVTADVDQHIREAEVEAETEDNNGEAAEGDEAGEEEEEDDEDQEQGRIQALESELAQTVREKEHLSTQYRTLLGKLQAMRNSLGEKLKEDAEELDRREVLINQLTTDLQATQATVTTVQSELASLSQENASLDTQLSQLRLENQQKNEQDSSDVVALTRELRELRGDLERVRMEREEWEEEAGREREKRERLEEERRGMERKLIEAEERRNAAEDGWRREEKRASNLEEVLGEFQGAKDLEIAQATNELESQLRFAASSLAEYKSRAADAENRLSNLQNDAGRSAKLDKELKDKTAMIGKLRHDSVVMQEHLTEALRRLRRNTSETNVDRRLVTNILLQFIVTPRADPKRFEMLSLLATILSWEDGEREKAGLQRVGGGGGPSGLRRKTSETGSPAKSDGKGKEKENAPDTYNESFSNLFVEFLLKEAAQGQKPQDSNPSSSHGSPHSPPGSIHPGTPATERGATTPGGGLFGFARSRTYSTASMTSTQAGGMRSPPYVGSIGRKGSGRDASGNSIGLIPMSPRASEGMLSPPGHSLLSPDLPGPRR</sequence>